<proteinExistence type="predicted"/>
<accession>A0AAD3DYF3</accession>
<feature type="region of interest" description="Disordered" evidence="1">
    <location>
        <begin position="22"/>
        <end position="92"/>
    </location>
</feature>
<feature type="compositionally biased region" description="Polar residues" evidence="1">
    <location>
        <begin position="50"/>
        <end position="63"/>
    </location>
</feature>
<feature type="compositionally biased region" description="Low complexity" evidence="1">
    <location>
        <begin position="23"/>
        <end position="34"/>
    </location>
</feature>
<evidence type="ECO:0000313" key="3">
    <source>
        <dbReference type="Proteomes" id="UP001054857"/>
    </source>
</evidence>
<reference evidence="2 3" key="1">
    <citation type="journal article" date="2021" name="Sci. Rep.">
        <title>Genome sequencing of the multicellular alga Astrephomene provides insights into convergent evolution of germ-soma differentiation.</title>
        <authorList>
            <person name="Yamashita S."/>
            <person name="Yamamoto K."/>
            <person name="Matsuzaki R."/>
            <person name="Suzuki S."/>
            <person name="Yamaguchi H."/>
            <person name="Hirooka S."/>
            <person name="Minakuchi Y."/>
            <person name="Miyagishima S."/>
            <person name="Kawachi M."/>
            <person name="Toyoda A."/>
            <person name="Nozaki H."/>
        </authorList>
    </citation>
    <scope>NUCLEOTIDE SEQUENCE [LARGE SCALE GENOMIC DNA]</scope>
    <source>
        <strain evidence="2 3">NIES-4017</strain>
    </source>
</reference>
<organism evidence="2 3">
    <name type="scientific">Astrephomene gubernaculifera</name>
    <dbReference type="NCBI Taxonomy" id="47775"/>
    <lineage>
        <taxon>Eukaryota</taxon>
        <taxon>Viridiplantae</taxon>
        <taxon>Chlorophyta</taxon>
        <taxon>core chlorophytes</taxon>
        <taxon>Chlorophyceae</taxon>
        <taxon>CS clade</taxon>
        <taxon>Chlamydomonadales</taxon>
        <taxon>Astrephomenaceae</taxon>
        <taxon>Astrephomene</taxon>
    </lineage>
</organism>
<evidence type="ECO:0000256" key="1">
    <source>
        <dbReference type="SAM" id="MobiDB-lite"/>
    </source>
</evidence>
<keyword evidence="3" id="KW-1185">Reference proteome</keyword>
<gene>
    <name evidence="2" type="ORF">Agub_g12372</name>
</gene>
<sequence length="354" mass="36627">PTHGTPRSLLPIDAVACIRTSRRPATAAAAPSSGGRWGGKDRRLKPPASNAPSQEHQLAQQSYQPQTQTDARQATQAAQCQSRTNGTNKCSSSRHVAFKAFRWLRTHHQVAAEVIINSDADAGESGQVRPAPTSGQLAQPPPPSQGVRCGLRSAAVQRRHYFRTSGGGDSSEGGGGRGGGGGGRGTQADGEQQTAQGQLDTTAAARHGAAPAGDNSAAPSSSFSLLRGGSNNSRKAQQNQRNPHQQQRQHLCISFGNCSGAFLLSCFTPAAGSCCRNDADTDAATAAAYSTAAAASRCSSSSRQQQRFPCAPTPQAEPAQPLPPPRTAAGTRPPSVLTQEDDGDSDVPARPLGL</sequence>
<feature type="region of interest" description="Disordered" evidence="1">
    <location>
        <begin position="296"/>
        <end position="354"/>
    </location>
</feature>
<name>A0AAD3DYF3_9CHLO</name>
<feature type="compositionally biased region" description="Low complexity" evidence="1">
    <location>
        <begin position="203"/>
        <end position="212"/>
    </location>
</feature>
<dbReference type="Proteomes" id="UP001054857">
    <property type="component" value="Unassembled WGS sequence"/>
</dbReference>
<feature type="region of interest" description="Disordered" evidence="1">
    <location>
        <begin position="122"/>
        <end position="148"/>
    </location>
</feature>
<feature type="compositionally biased region" description="Polar residues" evidence="1">
    <location>
        <begin position="189"/>
        <end position="201"/>
    </location>
</feature>
<feature type="compositionally biased region" description="Gly residues" evidence="1">
    <location>
        <begin position="165"/>
        <end position="185"/>
    </location>
</feature>
<feature type="compositionally biased region" description="Low complexity" evidence="1">
    <location>
        <begin position="296"/>
        <end position="319"/>
    </location>
</feature>
<evidence type="ECO:0000313" key="2">
    <source>
        <dbReference type="EMBL" id="GFR50324.1"/>
    </source>
</evidence>
<feature type="compositionally biased region" description="Low complexity" evidence="1">
    <location>
        <begin position="64"/>
        <end position="84"/>
    </location>
</feature>
<dbReference type="EMBL" id="BMAR01000036">
    <property type="protein sequence ID" value="GFR50324.1"/>
    <property type="molecule type" value="Genomic_DNA"/>
</dbReference>
<protein>
    <submittedName>
        <fullName evidence="2">Uncharacterized protein</fullName>
    </submittedName>
</protein>
<feature type="non-terminal residue" evidence="2">
    <location>
        <position position="1"/>
    </location>
</feature>
<comment type="caution">
    <text evidence="2">The sequence shown here is derived from an EMBL/GenBank/DDBJ whole genome shotgun (WGS) entry which is preliminary data.</text>
</comment>
<dbReference type="AlphaFoldDB" id="A0AAD3DYF3"/>
<feature type="region of interest" description="Disordered" evidence="1">
    <location>
        <begin position="162"/>
        <end position="245"/>
    </location>
</feature>
<feature type="compositionally biased region" description="Polar residues" evidence="1">
    <location>
        <begin position="217"/>
        <end position="236"/>
    </location>
</feature>